<proteinExistence type="predicted"/>
<accession>A0A3G5A3M3</accession>
<organism evidence="3">
    <name type="scientific">Harvfovirus sp</name>
    <dbReference type="NCBI Taxonomy" id="2487768"/>
    <lineage>
        <taxon>Viruses</taxon>
        <taxon>Varidnaviria</taxon>
        <taxon>Bamfordvirae</taxon>
        <taxon>Nucleocytoviricota</taxon>
        <taxon>Megaviricetes</taxon>
        <taxon>Imitervirales</taxon>
        <taxon>Mimiviridae</taxon>
        <taxon>Klosneuvirinae</taxon>
    </lineage>
</organism>
<feature type="compositionally biased region" description="Pro residues" evidence="1">
    <location>
        <begin position="94"/>
        <end position="123"/>
    </location>
</feature>
<gene>
    <name evidence="3" type="ORF">Harvfovirus63_5</name>
</gene>
<protein>
    <submittedName>
        <fullName evidence="3">Uncharacterized protein</fullName>
    </submittedName>
</protein>
<feature type="transmembrane region" description="Helical" evidence="2">
    <location>
        <begin position="141"/>
        <end position="160"/>
    </location>
</feature>
<evidence type="ECO:0000256" key="1">
    <source>
        <dbReference type="SAM" id="MobiDB-lite"/>
    </source>
</evidence>
<feature type="region of interest" description="Disordered" evidence="1">
    <location>
        <begin position="82"/>
        <end position="127"/>
    </location>
</feature>
<keyword evidence="2" id="KW-1133">Transmembrane helix</keyword>
<evidence type="ECO:0000256" key="2">
    <source>
        <dbReference type="SAM" id="Phobius"/>
    </source>
</evidence>
<keyword evidence="2" id="KW-0472">Membrane</keyword>
<name>A0A3G5A3M3_9VIRU</name>
<reference evidence="3" key="1">
    <citation type="submission" date="2018-10" db="EMBL/GenBank/DDBJ databases">
        <title>Hidden diversity of soil giant viruses.</title>
        <authorList>
            <person name="Schulz F."/>
            <person name="Alteio L."/>
            <person name="Goudeau D."/>
            <person name="Ryan E.M."/>
            <person name="Malmstrom R.R."/>
            <person name="Blanchard J."/>
            <person name="Woyke T."/>
        </authorList>
    </citation>
    <scope>NUCLEOTIDE SEQUENCE</scope>
    <source>
        <strain evidence="3">HAV1</strain>
    </source>
</reference>
<dbReference type="EMBL" id="MK072305">
    <property type="protein sequence ID" value="AYV81802.1"/>
    <property type="molecule type" value="Genomic_DNA"/>
</dbReference>
<evidence type="ECO:0000313" key="3">
    <source>
        <dbReference type="EMBL" id="AYV81802.1"/>
    </source>
</evidence>
<keyword evidence="2" id="KW-0812">Transmembrane</keyword>
<sequence length="166" mass="17690">MSLMAAVGNLLASTKKVAGVVAVGGEIPEEENLDLSYTMEETPYAPAAVVSDRKQENGAVEYADDFELEDPAVQKFDSALAPKNGDSKEAIVDPVPPAAAPVPPKESIVDPPPVAQPQLPPPETDNDYSKAIFDPKSFRNIRFAVIVTTLIGIIGGFVFIRGKLKK</sequence>